<feature type="region of interest" description="Disordered" evidence="8">
    <location>
        <begin position="470"/>
        <end position="513"/>
    </location>
</feature>
<dbReference type="GO" id="GO:0051787">
    <property type="term" value="F:misfolded protein binding"/>
    <property type="evidence" value="ECO:0007669"/>
    <property type="project" value="TreeGrafter"/>
</dbReference>
<dbReference type="SUPFAM" id="SSF46565">
    <property type="entry name" value="Chaperone J-domain"/>
    <property type="match status" value="1"/>
</dbReference>
<evidence type="ECO:0000313" key="11">
    <source>
        <dbReference type="EMBL" id="SPO01315.1"/>
    </source>
</evidence>
<feature type="compositionally biased region" description="Gly residues" evidence="8">
    <location>
        <begin position="485"/>
        <end position="496"/>
    </location>
</feature>
<evidence type="ECO:0000256" key="7">
    <source>
        <dbReference type="PROSITE-ProRule" id="PRU00339"/>
    </source>
</evidence>
<dbReference type="SMART" id="SM00271">
    <property type="entry name" value="DnaJ"/>
    <property type="match status" value="1"/>
</dbReference>
<dbReference type="PROSITE" id="PS50076">
    <property type="entry name" value="DNAJ_2"/>
    <property type="match status" value="1"/>
</dbReference>
<dbReference type="PRINTS" id="PR00625">
    <property type="entry name" value="JDOMAIN"/>
</dbReference>
<dbReference type="Pfam" id="PF00226">
    <property type="entry name" value="DnaJ"/>
    <property type="match status" value="1"/>
</dbReference>
<keyword evidence="3" id="KW-0677">Repeat</keyword>
<organism evidence="11 12">
    <name type="scientific">Cephalotrichum gorgonifer</name>
    <dbReference type="NCBI Taxonomy" id="2041049"/>
    <lineage>
        <taxon>Eukaryota</taxon>
        <taxon>Fungi</taxon>
        <taxon>Dikarya</taxon>
        <taxon>Ascomycota</taxon>
        <taxon>Pezizomycotina</taxon>
        <taxon>Sordariomycetes</taxon>
        <taxon>Hypocreomycetidae</taxon>
        <taxon>Microascales</taxon>
        <taxon>Microascaceae</taxon>
        <taxon>Cephalotrichum</taxon>
    </lineage>
</organism>
<evidence type="ECO:0000256" key="1">
    <source>
        <dbReference type="ARBA" id="ARBA00004319"/>
    </source>
</evidence>
<dbReference type="InterPro" id="IPR011990">
    <property type="entry name" value="TPR-like_helical_dom_sf"/>
</dbReference>
<dbReference type="InterPro" id="IPR001623">
    <property type="entry name" value="DnaJ_domain"/>
</dbReference>
<dbReference type="Gene3D" id="1.10.287.110">
    <property type="entry name" value="DnaJ domain"/>
    <property type="match status" value="1"/>
</dbReference>
<dbReference type="Gene3D" id="1.25.40.10">
    <property type="entry name" value="Tetratricopeptide repeat domain"/>
    <property type="match status" value="1"/>
</dbReference>
<dbReference type="InterPro" id="IPR019734">
    <property type="entry name" value="TPR_rpt"/>
</dbReference>
<evidence type="ECO:0000313" key="12">
    <source>
        <dbReference type="Proteomes" id="UP001187682"/>
    </source>
</evidence>
<evidence type="ECO:0000256" key="8">
    <source>
        <dbReference type="SAM" id="MobiDB-lite"/>
    </source>
</evidence>
<dbReference type="PANTHER" id="PTHR44140">
    <property type="entry name" value="LD25575P"/>
    <property type="match status" value="1"/>
</dbReference>
<evidence type="ECO:0000256" key="5">
    <source>
        <dbReference type="ARBA" id="ARBA00022824"/>
    </source>
</evidence>
<keyword evidence="12" id="KW-1185">Reference proteome</keyword>
<evidence type="ECO:0000256" key="4">
    <source>
        <dbReference type="ARBA" id="ARBA00022803"/>
    </source>
</evidence>
<dbReference type="InterPro" id="IPR051727">
    <property type="entry name" value="DnaJ_C3_Co-chaperones"/>
</dbReference>
<evidence type="ECO:0000256" key="3">
    <source>
        <dbReference type="ARBA" id="ARBA00022737"/>
    </source>
</evidence>
<dbReference type="Pfam" id="PF13176">
    <property type="entry name" value="TPR_7"/>
    <property type="match status" value="1"/>
</dbReference>
<feature type="domain" description="J" evidence="10">
    <location>
        <begin position="407"/>
        <end position="476"/>
    </location>
</feature>
<evidence type="ECO:0000256" key="6">
    <source>
        <dbReference type="ARBA" id="ARBA00073740"/>
    </source>
</evidence>
<dbReference type="EMBL" id="ONZQ02000005">
    <property type="protein sequence ID" value="SPO01315.1"/>
    <property type="molecule type" value="Genomic_DNA"/>
</dbReference>
<gene>
    <name evidence="11" type="ORF">DNG_03991</name>
</gene>
<feature type="region of interest" description="Disordered" evidence="8">
    <location>
        <begin position="427"/>
        <end position="450"/>
    </location>
</feature>
<dbReference type="PROSITE" id="PS50005">
    <property type="entry name" value="TPR"/>
    <property type="match status" value="3"/>
</dbReference>
<dbReference type="AlphaFoldDB" id="A0AAE8SUH4"/>
<dbReference type="GO" id="GO:0051087">
    <property type="term" value="F:protein-folding chaperone binding"/>
    <property type="evidence" value="ECO:0007669"/>
    <property type="project" value="TreeGrafter"/>
</dbReference>
<dbReference type="Pfam" id="PF13181">
    <property type="entry name" value="TPR_8"/>
    <property type="match status" value="1"/>
</dbReference>
<name>A0AAE8SUH4_9PEZI</name>
<feature type="repeat" description="TPR" evidence="7">
    <location>
        <begin position="36"/>
        <end position="69"/>
    </location>
</feature>
<keyword evidence="5" id="KW-0256">Endoplasmic reticulum</keyword>
<feature type="chain" id="PRO_5042238669" description="Tetratricopeptide repeat and J domain-containing co-chaperone DNJ1" evidence="9">
    <location>
        <begin position="26"/>
        <end position="520"/>
    </location>
</feature>
<dbReference type="CDD" id="cd06257">
    <property type="entry name" value="DnaJ"/>
    <property type="match status" value="1"/>
</dbReference>
<reference evidence="11" key="1">
    <citation type="submission" date="2018-03" db="EMBL/GenBank/DDBJ databases">
        <authorList>
            <person name="Guldener U."/>
        </authorList>
    </citation>
    <scope>NUCLEOTIDE SEQUENCE</scope>
</reference>
<dbReference type="Proteomes" id="UP001187682">
    <property type="component" value="Unassembled WGS sequence"/>
</dbReference>
<dbReference type="InterPro" id="IPR036869">
    <property type="entry name" value="J_dom_sf"/>
</dbReference>
<dbReference type="GO" id="GO:0034975">
    <property type="term" value="P:protein folding in endoplasmic reticulum"/>
    <property type="evidence" value="ECO:0007669"/>
    <property type="project" value="TreeGrafter"/>
</dbReference>
<dbReference type="PANTHER" id="PTHR44140:SF2">
    <property type="entry name" value="LD25575P"/>
    <property type="match status" value="1"/>
</dbReference>
<evidence type="ECO:0000256" key="9">
    <source>
        <dbReference type="SAM" id="SignalP"/>
    </source>
</evidence>
<evidence type="ECO:0000256" key="2">
    <source>
        <dbReference type="ARBA" id="ARBA00022729"/>
    </source>
</evidence>
<dbReference type="SUPFAM" id="SSF48452">
    <property type="entry name" value="TPR-like"/>
    <property type="match status" value="2"/>
</dbReference>
<keyword evidence="4 7" id="KW-0802">TPR repeat</keyword>
<keyword evidence="2 9" id="KW-0732">Signal</keyword>
<proteinExistence type="predicted"/>
<comment type="subcellular location">
    <subcellularLocation>
        <location evidence="1">Endoplasmic reticulum lumen</location>
    </subcellularLocation>
</comment>
<protein>
    <recommendedName>
        <fullName evidence="6">Tetratricopeptide repeat and J domain-containing co-chaperone DNJ1</fullName>
    </recommendedName>
</protein>
<evidence type="ECO:0000259" key="10">
    <source>
        <dbReference type="PROSITE" id="PS50076"/>
    </source>
</evidence>
<dbReference type="FunFam" id="1.25.40.10:FF:000224">
    <property type="entry name" value="DnaJ and TPR domain protein"/>
    <property type="match status" value="1"/>
</dbReference>
<sequence>MHIRFSTLAFAAGLLASQNAVGALAAEPVITAETPVSELLSLAQTHLSRGETSEALQYYDAAATRDPSNYLTFFKRATTYLSLGRVNQATDDFGRVLALKPGFEGAHIQLAKIRTKAGDWEGAREQFGLGGKGETSPEMVELVEAEGASVLGLAAEKDGDWEACVGHLSTAITLAPRAASLRRARAHCRMETGVLDSAIADLQHLMRLQPGDLAPYVQVAAMSFYCLGDIKTGMENARKCLHSDPDSKPCKQLLRQQKQVEKALAKAVKSLESTRPAAAVKILVDSADETGLVTDIETQVEELRQQGHIPAKSSVELITRAVEMTCQAYYEMNSKKAVQACKRALEVNENSFYGLLYQGKASHDAEDFEAAIRAFEKAAEASPDKQGVVRPLLEKAKVALKRSKTKDYYKVLDVAHDADERQIKSAYRKASKQYHPDKAARQGLTPEQAQKKMADVNEAYEVLSDPELRARFDRGDDPNDPSGQSYGGNPFGGAGGHPFFFQQQGGSRGGRGGQQFHWNF</sequence>
<dbReference type="SMART" id="SM00028">
    <property type="entry name" value="TPR"/>
    <property type="match status" value="6"/>
</dbReference>
<comment type="caution">
    <text evidence="11">The sequence shown here is derived from an EMBL/GenBank/DDBJ whole genome shotgun (WGS) entry which is preliminary data.</text>
</comment>
<dbReference type="GO" id="GO:0005788">
    <property type="term" value="C:endoplasmic reticulum lumen"/>
    <property type="evidence" value="ECO:0007669"/>
    <property type="project" value="UniProtKB-SubCell"/>
</dbReference>
<feature type="repeat" description="TPR" evidence="7">
    <location>
        <begin position="70"/>
        <end position="103"/>
    </location>
</feature>
<accession>A0AAE8SUH4</accession>
<feature type="repeat" description="TPR" evidence="7">
    <location>
        <begin position="352"/>
        <end position="385"/>
    </location>
</feature>
<feature type="signal peptide" evidence="9">
    <location>
        <begin position="1"/>
        <end position="25"/>
    </location>
</feature>